<feature type="compositionally biased region" description="Polar residues" evidence="1">
    <location>
        <begin position="1066"/>
        <end position="1080"/>
    </location>
</feature>
<evidence type="ECO:0000313" key="2">
    <source>
        <dbReference type="EMBL" id="GAB65967.1"/>
    </source>
</evidence>
<dbReference type="AlphaFoldDB" id="K6V9V7"/>
<gene>
    <name evidence="2" type="ORF">PCYB_081280</name>
</gene>
<dbReference type="eggNOG" id="ENOG502QPI9">
    <property type="taxonomic scope" value="Eukaryota"/>
</dbReference>
<evidence type="ECO:0000256" key="1">
    <source>
        <dbReference type="SAM" id="MobiDB-lite"/>
    </source>
</evidence>
<keyword evidence="3" id="KW-1185">Reference proteome</keyword>
<sequence>MYNVARSMSEVIIENAGEVEKEEVPGEGKPKGDLYFTTREQMEQNKQNGAEKLVEYNCPAEVNTSGEDAPGMDKHEEDMHEEDMHEEDMQEEDMHEEDMHEEGMHEEDMHEMSTREEDTRDVDDVKKGKSPTRESFTTEVSFEKEGEREGGNSADRVGQEASNESSNGVPNGSSSMAYNETRTPDLIDDRRKAKDRGKSCEEDLGMKCIMQLLMMLERERRRSGRGGEKKGEVIKKGRKGTHERAEGDARMYFSKYVDRVFSREEEVENGHIGGEPSEGKREKIIDTSGGGSGGAVGGAVGGGAEKGCARLLDRVEDHLGALDISLNEILQLNKVKKIFWYLYMKFKLEDSITIEKFCELLKEKIKEEMSKNYFKEYVMWDNFHSFCRYNVGNFDYKMLILENLFCLLKSYPLDYEENKGCFYMLNPQRNKMMQSSNLHGDKKANVHLVKNKMNYLKLTKEVNTYFKNNFFFLDKIFIPKDAFFFVKDIEEIGLKDDSSKTFYVHQALVQDLNEDSEEKNTFDGFYAGSPPYQSDYYRYLRKKKVQNKMRKMKEFILYYYGFPSVQHFFEALLEFEREYKKAHRGCSSLNGRVVEKEDTQMLELTAKLYAKYGNKPRVKGCTDAHGGVIPPRCSSSHLKACPLEGEEVDWEKKTGEVNTMAETRESNRQFGENFADTQKRHHSECTYEEQIKFGIAATFTKWREGGHQDKPQTDSLKRDSLKEGSLKEGSLKEGSLKEDSLKKDSIKTDSLERDSLKTNVPREEAGTEVLPCEGAPHCSGEAEPYWLSETIEEVSPTYENFFNTVDAAMKVKEINLRTLKLFTENMRKVKGYPNFTSVDEVFLGICFSDPDLPKHILCEKKIFPKNVSFNGFMRSMRYVPYVIPDFPVPSRHFISLYQSEKANEVFNSRNAFLNLLKYEGKNREMVLLRNKIIYDIVKLFVFLSSNLGVETGIYGKAAGVSHGDSTPMVDSSYYINYKCYVRMGRERATNGGEYDDTSSSCSLDYIPSSLDDEMGDDEMEDENWETFSTGEKKSEKEEEKEPYHGDHITHSTLEYASPEKDKKEQPYSTSKQTDEGNPSTVEELLLRKNKKMSYKYVPKWHLSNDMFLSRLVSFDEIQISLEKIYPLFMIQTALIYMIHISCCTLEEDEWRYFFEGPFTLYNMLTPEEVAMRYIKLKGGQFFKLSNIKLNKNINLHQVFMSIPENMQCAEIYRLAINGESTSTGYSAEPFDIYHLMFVSRVFWYIFLYSDNFLLLRSSLFWDAPPG</sequence>
<feature type="region of interest" description="Disordered" evidence="1">
    <location>
        <begin position="61"/>
        <end position="199"/>
    </location>
</feature>
<feature type="compositionally biased region" description="Basic and acidic residues" evidence="1">
    <location>
        <begin position="703"/>
        <end position="765"/>
    </location>
</feature>
<feature type="compositionally biased region" description="Acidic residues" evidence="1">
    <location>
        <begin position="79"/>
        <end position="96"/>
    </location>
</feature>
<name>K6V9V7_PLACD</name>
<dbReference type="OrthoDB" id="378331at2759"/>
<protein>
    <submittedName>
        <fullName evidence="2">Uncharacterized protein</fullName>
    </submittedName>
</protein>
<dbReference type="EMBL" id="DF157100">
    <property type="protein sequence ID" value="GAB65967.1"/>
    <property type="molecule type" value="Genomic_DNA"/>
</dbReference>
<organism evidence="2 3">
    <name type="scientific">Plasmodium cynomolgi (strain B)</name>
    <dbReference type="NCBI Taxonomy" id="1120755"/>
    <lineage>
        <taxon>Eukaryota</taxon>
        <taxon>Sar</taxon>
        <taxon>Alveolata</taxon>
        <taxon>Apicomplexa</taxon>
        <taxon>Aconoidasida</taxon>
        <taxon>Haemosporida</taxon>
        <taxon>Plasmodiidae</taxon>
        <taxon>Plasmodium</taxon>
        <taxon>Plasmodium (Plasmodium)</taxon>
    </lineage>
</organism>
<dbReference type="RefSeq" id="XP_004221914.1">
    <property type="nucleotide sequence ID" value="XM_004221866.1"/>
</dbReference>
<dbReference type="PhylomeDB" id="K6V9V7"/>
<feature type="compositionally biased region" description="Acidic residues" evidence="1">
    <location>
        <begin position="1010"/>
        <end position="1024"/>
    </location>
</feature>
<dbReference type="GeneID" id="14692317"/>
<evidence type="ECO:0000313" key="3">
    <source>
        <dbReference type="Proteomes" id="UP000006319"/>
    </source>
</evidence>
<accession>K6V9V7</accession>
<feature type="region of interest" description="Disordered" evidence="1">
    <location>
        <begin position="990"/>
        <end position="1081"/>
    </location>
</feature>
<feature type="compositionally biased region" description="Basic and acidic residues" evidence="1">
    <location>
        <begin position="141"/>
        <end position="150"/>
    </location>
</feature>
<dbReference type="OMA" id="IHISCCT"/>
<dbReference type="Proteomes" id="UP000006319">
    <property type="component" value="Chromosome 8"/>
</dbReference>
<feature type="compositionally biased region" description="Basic and acidic residues" evidence="1">
    <location>
        <begin position="182"/>
        <end position="199"/>
    </location>
</feature>
<feature type="region of interest" description="Disordered" evidence="1">
    <location>
        <begin position="703"/>
        <end position="774"/>
    </location>
</feature>
<feature type="region of interest" description="Disordered" evidence="1">
    <location>
        <begin position="219"/>
        <end position="245"/>
    </location>
</feature>
<dbReference type="VEuPathDB" id="PlasmoDB:PCYB_081280"/>
<reference evidence="2 3" key="1">
    <citation type="journal article" date="2012" name="Nat. Genet.">
        <title>Plasmodium cynomolgi genome sequences provide insight into Plasmodium vivax and the monkey malaria clade.</title>
        <authorList>
            <person name="Tachibana S."/>
            <person name="Sullivan S.A."/>
            <person name="Kawai S."/>
            <person name="Nakamura S."/>
            <person name="Kim H.R."/>
            <person name="Goto N."/>
            <person name="Arisue N."/>
            <person name="Palacpac N.M.Q."/>
            <person name="Honma H."/>
            <person name="Yagi M."/>
            <person name="Tougan T."/>
            <person name="Katakai Y."/>
            <person name="Kaneko O."/>
            <person name="Mita T."/>
            <person name="Kita K."/>
            <person name="Yasutomi Y."/>
            <person name="Sutton P.L."/>
            <person name="Shakhbatyan R."/>
            <person name="Horii T."/>
            <person name="Yasunaga T."/>
            <person name="Barnwell J.W."/>
            <person name="Escalante A.A."/>
            <person name="Carlton J.M."/>
            <person name="Tanabe K."/>
        </authorList>
    </citation>
    <scope>NUCLEOTIDE SEQUENCE [LARGE SCALE GENOMIC DNA]</scope>
    <source>
        <strain evidence="2 3">B</strain>
    </source>
</reference>
<dbReference type="KEGG" id="pcy:PCYB_081280"/>
<feature type="compositionally biased region" description="Basic and acidic residues" evidence="1">
    <location>
        <begin position="1030"/>
        <end position="1049"/>
    </location>
</feature>
<proteinExistence type="predicted"/>
<feature type="compositionally biased region" description="Polar residues" evidence="1">
    <location>
        <begin position="160"/>
        <end position="181"/>
    </location>
</feature>
<feature type="compositionally biased region" description="Basic and acidic residues" evidence="1">
    <location>
        <begin position="97"/>
        <end position="127"/>
    </location>
</feature>